<protein>
    <submittedName>
        <fullName evidence="1">Uncharacterized protein</fullName>
    </submittedName>
</protein>
<proteinExistence type="predicted"/>
<reference evidence="1 2" key="1">
    <citation type="submission" date="2019-05" db="EMBL/GenBank/DDBJ databases">
        <title>Another draft genome of Portunus trituberculatus and its Hox gene families provides insights of decapod evolution.</title>
        <authorList>
            <person name="Jeong J.-H."/>
            <person name="Song I."/>
            <person name="Kim S."/>
            <person name="Choi T."/>
            <person name="Kim D."/>
            <person name="Ryu S."/>
            <person name="Kim W."/>
        </authorList>
    </citation>
    <scope>NUCLEOTIDE SEQUENCE [LARGE SCALE GENOMIC DNA]</scope>
    <source>
        <tissue evidence="1">Muscle</tissue>
    </source>
</reference>
<name>A0A5B7EAK5_PORTR</name>
<evidence type="ECO:0000313" key="1">
    <source>
        <dbReference type="EMBL" id="MPC31131.1"/>
    </source>
</evidence>
<organism evidence="1 2">
    <name type="scientific">Portunus trituberculatus</name>
    <name type="common">Swimming crab</name>
    <name type="synonym">Neptunus trituberculatus</name>
    <dbReference type="NCBI Taxonomy" id="210409"/>
    <lineage>
        <taxon>Eukaryota</taxon>
        <taxon>Metazoa</taxon>
        <taxon>Ecdysozoa</taxon>
        <taxon>Arthropoda</taxon>
        <taxon>Crustacea</taxon>
        <taxon>Multicrustacea</taxon>
        <taxon>Malacostraca</taxon>
        <taxon>Eumalacostraca</taxon>
        <taxon>Eucarida</taxon>
        <taxon>Decapoda</taxon>
        <taxon>Pleocyemata</taxon>
        <taxon>Brachyura</taxon>
        <taxon>Eubrachyura</taxon>
        <taxon>Portunoidea</taxon>
        <taxon>Portunidae</taxon>
        <taxon>Portuninae</taxon>
        <taxon>Portunus</taxon>
    </lineage>
</organism>
<dbReference type="EMBL" id="VSRR010002374">
    <property type="protein sequence ID" value="MPC31131.1"/>
    <property type="molecule type" value="Genomic_DNA"/>
</dbReference>
<keyword evidence="2" id="KW-1185">Reference proteome</keyword>
<comment type="caution">
    <text evidence="1">The sequence shown here is derived from an EMBL/GenBank/DDBJ whole genome shotgun (WGS) entry which is preliminary data.</text>
</comment>
<sequence>MSVVIENSPDERTTRVLSVLKHYQFEEPPDEANMQDFSLSHLVVLAGLVCTGAAVKCYIGSTDNTVDCMGSCTKTTMMYDDDWVMRACWPSRKEDACTQMKQGMTMETCYCNNDYCNTSSPTSLPSLLLLVPLLFSFLMLRVY</sequence>
<evidence type="ECO:0000313" key="2">
    <source>
        <dbReference type="Proteomes" id="UP000324222"/>
    </source>
</evidence>
<dbReference type="AlphaFoldDB" id="A0A5B7EAK5"/>
<gene>
    <name evidence="1" type="ORF">E2C01_024410</name>
</gene>
<dbReference type="Proteomes" id="UP000324222">
    <property type="component" value="Unassembled WGS sequence"/>
</dbReference>
<accession>A0A5B7EAK5</accession>